<reference evidence="1" key="1">
    <citation type="submission" date="2014-11" db="EMBL/GenBank/DDBJ databases">
        <authorList>
            <person name="Amaro Gonzalez C."/>
        </authorList>
    </citation>
    <scope>NUCLEOTIDE SEQUENCE</scope>
</reference>
<dbReference type="EMBL" id="GBXM01017415">
    <property type="protein sequence ID" value="JAH91162.1"/>
    <property type="molecule type" value="Transcribed_RNA"/>
</dbReference>
<organism evidence="1">
    <name type="scientific">Anguilla anguilla</name>
    <name type="common">European freshwater eel</name>
    <name type="synonym">Muraena anguilla</name>
    <dbReference type="NCBI Taxonomy" id="7936"/>
    <lineage>
        <taxon>Eukaryota</taxon>
        <taxon>Metazoa</taxon>
        <taxon>Chordata</taxon>
        <taxon>Craniata</taxon>
        <taxon>Vertebrata</taxon>
        <taxon>Euteleostomi</taxon>
        <taxon>Actinopterygii</taxon>
        <taxon>Neopterygii</taxon>
        <taxon>Teleostei</taxon>
        <taxon>Anguilliformes</taxon>
        <taxon>Anguillidae</taxon>
        <taxon>Anguilla</taxon>
    </lineage>
</organism>
<sequence length="44" mass="4704">MQCNTAASLAFHILSKTKRAFNGRCFSASESAADCPPIGQRDVC</sequence>
<proteinExistence type="predicted"/>
<dbReference type="AlphaFoldDB" id="A0A0E9WLD2"/>
<name>A0A0E9WLD2_ANGAN</name>
<evidence type="ECO:0000313" key="1">
    <source>
        <dbReference type="EMBL" id="JAH91162.1"/>
    </source>
</evidence>
<accession>A0A0E9WLD2</accession>
<protein>
    <submittedName>
        <fullName evidence="1">Uncharacterized protein</fullName>
    </submittedName>
</protein>
<reference evidence="1" key="2">
    <citation type="journal article" date="2015" name="Fish Shellfish Immunol.">
        <title>Early steps in the European eel (Anguilla anguilla)-Vibrio vulnificus interaction in the gills: Role of the RtxA13 toxin.</title>
        <authorList>
            <person name="Callol A."/>
            <person name="Pajuelo D."/>
            <person name="Ebbesson L."/>
            <person name="Teles M."/>
            <person name="MacKenzie S."/>
            <person name="Amaro C."/>
        </authorList>
    </citation>
    <scope>NUCLEOTIDE SEQUENCE</scope>
</reference>